<keyword evidence="2 5" id="KW-0812">Transmembrane</keyword>
<comment type="caution">
    <text evidence="7">The sequence shown here is derived from an EMBL/GenBank/DDBJ whole genome shotgun (WGS) entry which is preliminary data.</text>
</comment>
<feature type="domain" description="CorA-like transporter" evidence="6">
    <location>
        <begin position="115"/>
        <end position="355"/>
    </location>
</feature>
<sequence length="577" mass="66219">MFKRTRTKTAEKMVAAPTSSIFKRTRTKTIEKKAPEDPEAKPEAFKFTTELRETGYIAEADLKAKLVELFGEGDYQISTKQERWIYFAPRKLTTEETNSSVTSEKALLERADEDEEWRQYPTNLKDFDSVAFDSTAHLEKLDRLEDVSFSTGTRLNVLESGDSSNLVKTRIESEDELDKFLGVSALPELQILSISQQYSLAPLNISKSALLKICSRYQVSPEFLDVVYGFGDKKVSADEVHESGSYNGFVGSNYEISYQLRYMENNKRLHGDPWSLRQTGVYHQYSGFGTDNVKNLWILLHPIKESIAYKRLDQATFSELRVHEMEFDPMRLHLLVFSSYIDNWRLYLHDITRQFLVLEDKLMTTELRDRELNFETLQTLSHLAGKLIPIPAILEASARTIVSIREMNKRLASFDREPELSQEELLRIAKTGHSLQATESRLQSYLASFQVLHARIENLKKFLADGLNLQNQDIAAEANGLLLTLTKDTVDDSATVRLVTLVTLIFLPASFISSLLGTNLFAFDPNTTNFEISRQFWIWVVTTVPLTLLTIGYWKYITYRQQMKKAREAREQMPGIV</sequence>
<dbReference type="GO" id="GO:0016020">
    <property type="term" value="C:membrane"/>
    <property type="evidence" value="ECO:0007669"/>
    <property type="project" value="UniProtKB-SubCell"/>
</dbReference>
<feature type="transmembrane region" description="Helical" evidence="5">
    <location>
        <begin position="496"/>
        <end position="516"/>
    </location>
</feature>
<dbReference type="AlphaFoldDB" id="A0A8H4W140"/>
<evidence type="ECO:0000259" key="6">
    <source>
        <dbReference type="Pfam" id="PF26616"/>
    </source>
</evidence>
<dbReference type="Proteomes" id="UP000566819">
    <property type="component" value="Unassembled WGS sequence"/>
</dbReference>
<evidence type="ECO:0000313" key="8">
    <source>
        <dbReference type="Proteomes" id="UP000566819"/>
    </source>
</evidence>
<keyword evidence="3 5" id="KW-1133">Transmembrane helix</keyword>
<evidence type="ECO:0000256" key="4">
    <source>
        <dbReference type="ARBA" id="ARBA00023136"/>
    </source>
</evidence>
<dbReference type="Pfam" id="PF26616">
    <property type="entry name" value="CorA-like"/>
    <property type="match status" value="1"/>
</dbReference>
<dbReference type="SUPFAM" id="SSF144083">
    <property type="entry name" value="Magnesium transport protein CorA, transmembrane region"/>
    <property type="match status" value="1"/>
</dbReference>
<evidence type="ECO:0000256" key="3">
    <source>
        <dbReference type="ARBA" id="ARBA00022989"/>
    </source>
</evidence>
<evidence type="ECO:0000256" key="5">
    <source>
        <dbReference type="SAM" id="Phobius"/>
    </source>
</evidence>
<evidence type="ECO:0000256" key="1">
    <source>
        <dbReference type="ARBA" id="ARBA00004141"/>
    </source>
</evidence>
<keyword evidence="8" id="KW-1185">Reference proteome</keyword>
<reference evidence="7 8" key="1">
    <citation type="submission" date="2020-03" db="EMBL/GenBank/DDBJ databases">
        <title>Draft Genome Sequence of Cudoniella acicularis.</title>
        <authorList>
            <person name="Buettner E."/>
            <person name="Kellner H."/>
        </authorList>
    </citation>
    <scope>NUCLEOTIDE SEQUENCE [LARGE SCALE GENOMIC DNA]</scope>
    <source>
        <strain evidence="7 8">DSM 108380</strain>
    </source>
</reference>
<feature type="transmembrane region" description="Helical" evidence="5">
    <location>
        <begin position="536"/>
        <end position="557"/>
    </location>
</feature>
<accession>A0A8H4W140</accession>
<dbReference type="Gene3D" id="1.20.58.340">
    <property type="entry name" value="Magnesium transport protein CorA, transmembrane region"/>
    <property type="match status" value="1"/>
</dbReference>
<name>A0A8H4W140_9HELO</name>
<dbReference type="OrthoDB" id="5396681at2759"/>
<gene>
    <name evidence="7" type="ORF">G7Y89_g8405</name>
</gene>
<evidence type="ECO:0000313" key="7">
    <source>
        <dbReference type="EMBL" id="KAF4629741.1"/>
    </source>
</evidence>
<evidence type="ECO:0000256" key="2">
    <source>
        <dbReference type="ARBA" id="ARBA00022692"/>
    </source>
</evidence>
<protein>
    <recommendedName>
        <fullName evidence="6">CorA-like transporter domain-containing protein</fullName>
    </recommendedName>
</protein>
<keyword evidence="4 5" id="KW-0472">Membrane</keyword>
<dbReference type="InterPro" id="IPR045863">
    <property type="entry name" value="CorA_TM1_TM2"/>
</dbReference>
<organism evidence="7 8">
    <name type="scientific">Cudoniella acicularis</name>
    <dbReference type="NCBI Taxonomy" id="354080"/>
    <lineage>
        <taxon>Eukaryota</taxon>
        <taxon>Fungi</taxon>
        <taxon>Dikarya</taxon>
        <taxon>Ascomycota</taxon>
        <taxon>Pezizomycotina</taxon>
        <taxon>Leotiomycetes</taxon>
        <taxon>Helotiales</taxon>
        <taxon>Tricladiaceae</taxon>
        <taxon>Cudoniella</taxon>
    </lineage>
</organism>
<proteinExistence type="predicted"/>
<comment type="subcellular location">
    <subcellularLocation>
        <location evidence="1">Membrane</location>
        <topology evidence="1">Multi-pass membrane protein</topology>
    </subcellularLocation>
</comment>
<dbReference type="InterPro" id="IPR058257">
    <property type="entry name" value="CorA-like_dom"/>
</dbReference>
<dbReference type="EMBL" id="JAAMPI010000634">
    <property type="protein sequence ID" value="KAF4629741.1"/>
    <property type="molecule type" value="Genomic_DNA"/>
</dbReference>